<proteinExistence type="inferred from homology"/>
<dbReference type="STRING" id="6573.A0A210QBF9"/>
<dbReference type="OrthoDB" id="194468at2759"/>
<sequence length="447" mass="50219">MAVPVLNNWFAVTGTFIHSTLTSPMVILRNHCIGVTSGKIVFIEKNDDSIVDVLKKYDIDADSVLHLEGLQFVVPGFVDTHIHASQYSNCGKYLDEDMLSWLHKYTFPTEAKFADPNFATTKYWKVVSRVIKNGTTTASYYATIHTSPTLKLCDILQSIGQRAIVGKVYMDQNCPDNYKEKTTTSVQDTLRYLPFQYTHIKPSITPRFAGNCSMELMRRLGHIAKSHNLHVQTHIAETKDECEMVRKLFPEIRSYTDIYNEAGLLTQKTVLAHGIYLSSDERKLIRLRHSGISHCPNSNISMRSGMLDVRAYLDDNISVGLGTDISGGYNASMLNAMRAAVCTSNTIAMQKGPNYKPLDYQEVFKMATLEGAKVLDMEDVIGNFEIGKEFDALVVDPDVNGGPIDIFEDDTVEDAFQKFTFLGDDRNILKVFVAGSDILENLIRKEY</sequence>
<protein>
    <recommendedName>
        <fullName evidence="4 9">Guanine deaminase</fullName>
        <shortName evidence="9">Guanase</shortName>
        <ecNumber evidence="3 9">3.5.4.3</ecNumber>
    </recommendedName>
    <alternativeName>
        <fullName evidence="9">Guanine aminohydrolase</fullName>
    </alternativeName>
</protein>
<keyword evidence="5 9" id="KW-0479">Metal-binding</keyword>
<dbReference type="NCBIfam" id="TIGR02967">
    <property type="entry name" value="guan_deamin"/>
    <property type="match status" value="1"/>
</dbReference>
<reference evidence="11 12" key="1">
    <citation type="journal article" date="2017" name="Nat. Ecol. Evol.">
        <title>Scallop genome provides insights into evolution of bilaterian karyotype and development.</title>
        <authorList>
            <person name="Wang S."/>
            <person name="Zhang J."/>
            <person name="Jiao W."/>
            <person name="Li J."/>
            <person name="Xun X."/>
            <person name="Sun Y."/>
            <person name="Guo X."/>
            <person name="Huan P."/>
            <person name="Dong B."/>
            <person name="Zhang L."/>
            <person name="Hu X."/>
            <person name="Sun X."/>
            <person name="Wang J."/>
            <person name="Zhao C."/>
            <person name="Wang Y."/>
            <person name="Wang D."/>
            <person name="Huang X."/>
            <person name="Wang R."/>
            <person name="Lv J."/>
            <person name="Li Y."/>
            <person name="Zhang Z."/>
            <person name="Liu B."/>
            <person name="Lu W."/>
            <person name="Hui Y."/>
            <person name="Liang J."/>
            <person name="Zhou Z."/>
            <person name="Hou R."/>
            <person name="Li X."/>
            <person name="Liu Y."/>
            <person name="Li H."/>
            <person name="Ning X."/>
            <person name="Lin Y."/>
            <person name="Zhao L."/>
            <person name="Xing Q."/>
            <person name="Dou J."/>
            <person name="Li Y."/>
            <person name="Mao J."/>
            <person name="Guo H."/>
            <person name="Dou H."/>
            <person name="Li T."/>
            <person name="Mu C."/>
            <person name="Jiang W."/>
            <person name="Fu Q."/>
            <person name="Fu X."/>
            <person name="Miao Y."/>
            <person name="Liu J."/>
            <person name="Yu Q."/>
            <person name="Li R."/>
            <person name="Liao H."/>
            <person name="Li X."/>
            <person name="Kong Y."/>
            <person name="Jiang Z."/>
            <person name="Chourrout D."/>
            <person name="Li R."/>
            <person name="Bao Z."/>
        </authorList>
    </citation>
    <scope>NUCLEOTIDE SEQUENCE [LARGE SCALE GENOMIC DNA]</scope>
    <source>
        <strain evidence="11 12">PY_sf001</strain>
    </source>
</reference>
<dbReference type="Gene3D" id="3.20.20.140">
    <property type="entry name" value="Metal-dependent hydrolases"/>
    <property type="match status" value="1"/>
</dbReference>
<dbReference type="InterPro" id="IPR011059">
    <property type="entry name" value="Metal-dep_hydrolase_composite"/>
</dbReference>
<dbReference type="InterPro" id="IPR032466">
    <property type="entry name" value="Metal_Hydrolase"/>
</dbReference>
<evidence type="ECO:0000313" key="11">
    <source>
        <dbReference type="EMBL" id="OWF46070.1"/>
    </source>
</evidence>
<dbReference type="GO" id="GO:0006147">
    <property type="term" value="P:guanine catabolic process"/>
    <property type="evidence" value="ECO:0007669"/>
    <property type="project" value="UniProtKB-UniRule"/>
</dbReference>
<evidence type="ECO:0000313" key="12">
    <source>
        <dbReference type="Proteomes" id="UP000242188"/>
    </source>
</evidence>
<evidence type="ECO:0000256" key="5">
    <source>
        <dbReference type="ARBA" id="ARBA00022723"/>
    </source>
</evidence>
<comment type="catalytic activity">
    <reaction evidence="8 9">
        <text>guanine + H2O + H(+) = xanthine + NH4(+)</text>
        <dbReference type="Rhea" id="RHEA:14665"/>
        <dbReference type="ChEBI" id="CHEBI:15377"/>
        <dbReference type="ChEBI" id="CHEBI:15378"/>
        <dbReference type="ChEBI" id="CHEBI:16235"/>
        <dbReference type="ChEBI" id="CHEBI:17712"/>
        <dbReference type="ChEBI" id="CHEBI:28938"/>
        <dbReference type="EC" id="3.5.4.3"/>
    </reaction>
</comment>
<dbReference type="InterPro" id="IPR014311">
    <property type="entry name" value="Guanine_deaminase"/>
</dbReference>
<dbReference type="EC" id="3.5.4.3" evidence="3 9"/>
<name>A0A210QBF9_MIZYE</name>
<evidence type="ECO:0000256" key="1">
    <source>
        <dbReference type="ARBA" id="ARBA00004984"/>
    </source>
</evidence>
<evidence type="ECO:0000256" key="6">
    <source>
        <dbReference type="ARBA" id="ARBA00022801"/>
    </source>
</evidence>
<dbReference type="Gene3D" id="2.30.40.10">
    <property type="entry name" value="Urease, subunit C, domain 1"/>
    <property type="match status" value="1"/>
</dbReference>
<gene>
    <name evidence="11" type="ORF">KP79_PYT03758</name>
</gene>
<evidence type="ECO:0000259" key="10">
    <source>
        <dbReference type="Pfam" id="PF01979"/>
    </source>
</evidence>
<dbReference type="PANTHER" id="PTHR11271:SF6">
    <property type="entry name" value="GUANINE DEAMINASE"/>
    <property type="match status" value="1"/>
</dbReference>
<dbReference type="AlphaFoldDB" id="A0A210QBF9"/>
<dbReference type="GO" id="GO:0005829">
    <property type="term" value="C:cytosol"/>
    <property type="evidence" value="ECO:0007669"/>
    <property type="project" value="TreeGrafter"/>
</dbReference>
<comment type="function">
    <text evidence="9">Catalyzes the hydrolytic deamination of guanine, producing xanthine and ammonia.</text>
</comment>
<comment type="cofactor">
    <cofactor evidence="9">
        <name>Zn(2+)</name>
        <dbReference type="ChEBI" id="CHEBI:29105"/>
    </cofactor>
    <text evidence="9">Binds 1 zinc ion per subunit.</text>
</comment>
<accession>A0A210QBF9</accession>
<keyword evidence="12" id="KW-1185">Reference proteome</keyword>
<dbReference type="EMBL" id="NEDP02004288">
    <property type="protein sequence ID" value="OWF46070.1"/>
    <property type="molecule type" value="Genomic_DNA"/>
</dbReference>
<evidence type="ECO:0000256" key="4">
    <source>
        <dbReference type="ARBA" id="ARBA00014514"/>
    </source>
</evidence>
<dbReference type="Pfam" id="PF01979">
    <property type="entry name" value="Amidohydro_1"/>
    <property type="match status" value="1"/>
</dbReference>
<evidence type="ECO:0000256" key="7">
    <source>
        <dbReference type="ARBA" id="ARBA00022833"/>
    </source>
</evidence>
<dbReference type="GO" id="GO:0008892">
    <property type="term" value="F:guanine deaminase activity"/>
    <property type="evidence" value="ECO:0007669"/>
    <property type="project" value="UniProtKB-UniRule"/>
</dbReference>
<dbReference type="Proteomes" id="UP000242188">
    <property type="component" value="Unassembled WGS sequence"/>
</dbReference>
<dbReference type="SUPFAM" id="SSF51556">
    <property type="entry name" value="Metallo-dependent hydrolases"/>
    <property type="match status" value="1"/>
</dbReference>
<dbReference type="GO" id="GO:0008270">
    <property type="term" value="F:zinc ion binding"/>
    <property type="evidence" value="ECO:0007669"/>
    <property type="project" value="UniProtKB-UniRule"/>
</dbReference>
<dbReference type="FunFam" id="3.20.20.140:FF:000022">
    <property type="entry name" value="Guanine deaminase"/>
    <property type="match status" value="1"/>
</dbReference>
<evidence type="ECO:0000256" key="3">
    <source>
        <dbReference type="ARBA" id="ARBA00012781"/>
    </source>
</evidence>
<evidence type="ECO:0000256" key="8">
    <source>
        <dbReference type="ARBA" id="ARBA00051148"/>
    </source>
</evidence>
<comment type="pathway">
    <text evidence="1 9">Purine metabolism; guanine degradation; xanthine from guanine: step 1/1.</text>
</comment>
<comment type="similarity">
    <text evidence="2 9">Belongs to the metallo-dependent hydrolases superfamily. ATZ/TRZ family.</text>
</comment>
<dbReference type="InterPro" id="IPR006680">
    <property type="entry name" value="Amidohydro-rel"/>
</dbReference>
<comment type="caution">
    <text evidence="11">The sequence shown here is derived from an EMBL/GenBank/DDBJ whole genome shotgun (WGS) entry which is preliminary data.</text>
</comment>
<evidence type="ECO:0000256" key="2">
    <source>
        <dbReference type="ARBA" id="ARBA00006745"/>
    </source>
</evidence>
<keyword evidence="7 9" id="KW-0862">Zinc</keyword>
<feature type="domain" description="Amidohydrolase-related" evidence="10">
    <location>
        <begin position="72"/>
        <end position="435"/>
    </location>
</feature>
<dbReference type="UniPathway" id="UPA00603">
    <property type="reaction ID" value="UER00660"/>
</dbReference>
<organism evidence="11 12">
    <name type="scientific">Mizuhopecten yessoensis</name>
    <name type="common">Japanese scallop</name>
    <name type="synonym">Patinopecten yessoensis</name>
    <dbReference type="NCBI Taxonomy" id="6573"/>
    <lineage>
        <taxon>Eukaryota</taxon>
        <taxon>Metazoa</taxon>
        <taxon>Spiralia</taxon>
        <taxon>Lophotrochozoa</taxon>
        <taxon>Mollusca</taxon>
        <taxon>Bivalvia</taxon>
        <taxon>Autobranchia</taxon>
        <taxon>Pteriomorphia</taxon>
        <taxon>Pectinida</taxon>
        <taxon>Pectinoidea</taxon>
        <taxon>Pectinidae</taxon>
        <taxon>Mizuhopecten</taxon>
    </lineage>
</organism>
<dbReference type="PANTHER" id="PTHR11271">
    <property type="entry name" value="GUANINE DEAMINASE"/>
    <property type="match status" value="1"/>
</dbReference>
<evidence type="ECO:0000256" key="9">
    <source>
        <dbReference type="RuleBase" id="RU366009"/>
    </source>
</evidence>
<dbReference type="InterPro" id="IPR051607">
    <property type="entry name" value="Metallo-dep_hydrolases"/>
</dbReference>
<keyword evidence="6 9" id="KW-0378">Hydrolase</keyword>